<keyword evidence="2" id="KW-0812">Transmembrane</keyword>
<evidence type="ECO:0000313" key="4">
    <source>
        <dbReference type="EMBL" id="AOX16087.1"/>
    </source>
</evidence>
<dbReference type="PANTHER" id="PTHR30441:SF9">
    <property type="entry name" value="ASMA FAMILY PROTEIN YHJG"/>
    <property type="match status" value="1"/>
</dbReference>
<dbReference type="eggNOG" id="COG2982">
    <property type="taxonomic scope" value="Bacteria"/>
</dbReference>
<feature type="region of interest" description="Disordered" evidence="1">
    <location>
        <begin position="652"/>
        <end position="696"/>
    </location>
</feature>
<evidence type="ECO:0000256" key="2">
    <source>
        <dbReference type="SAM" id="Phobius"/>
    </source>
</evidence>
<organism evidence="4 5">
    <name type="scientific">Kozakia baliensis</name>
    <dbReference type="NCBI Taxonomy" id="153496"/>
    <lineage>
        <taxon>Bacteria</taxon>
        <taxon>Pseudomonadati</taxon>
        <taxon>Pseudomonadota</taxon>
        <taxon>Alphaproteobacteria</taxon>
        <taxon>Acetobacterales</taxon>
        <taxon>Acetobacteraceae</taxon>
        <taxon>Kozakia</taxon>
    </lineage>
</organism>
<dbReference type="GO" id="GO:0005886">
    <property type="term" value="C:plasma membrane"/>
    <property type="evidence" value="ECO:0007669"/>
    <property type="project" value="TreeGrafter"/>
</dbReference>
<reference evidence="4 5" key="1">
    <citation type="journal article" date="2016" name="Microb. Cell Fact.">
        <title>Dissection of exopolysaccharide biosynthesis in Kozakia baliensis.</title>
        <authorList>
            <person name="Brandt J.U."/>
            <person name="Jakob F."/>
            <person name="Behr J."/>
            <person name="Geissler A.J."/>
            <person name="Vogel R.F."/>
        </authorList>
    </citation>
    <scope>NUCLEOTIDE SEQUENCE [LARGE SCALE GENOMIC DNA]</scope>
    <source>
        <strain evidence="4 5">DSM 14400</strain>
    </source>
</reference>
<feature type="transmembrane region" description="Helical" evidence="2">
    <location>
        <begin position="21"/>
        <end position="39"/>
    </location>
</feature>
<dbReference type="InterPro" id="IPR007844">
    <property type="entry name" value="AsmA"/>
</dbReference>
<accession>A0A1D8URF0</accession>
<dbReference type="InterPro" id="IPR052894">
    <property type="entry name" value="AsmA-related"/>
</dbReference>
<feature type="compositionally biased region" description="Low complexity" evidence="1">
    <location>
        <begin position="148"/>
        <end position="158"/>
    </location>
</feature>
<name>A0A1D8URF0_9PROT</name>
<dbReference type="AlphaFoldDB" id="A0A1D8URF0"/>
<evidence type="ECO:0000256" key="1">
    <source>
        <dbReference type="SAM" id="MobiDB-lite"/>
    </source>
</evidence>
<feature type="region of interest" description="Disordered" evidence="1">
    <location>
        <begin position="139"/>
        <end position="159"/>
    </location>
</feature>
<gene>
    <name evidence="4" type="ORF">A0U89_01890</name>
</gene>
<dbReference type="EMBL" id="CP014674">
    <property type="protein sequence ID" value="AOX16087.1"/>
    <property type="molecule type" value="Genomic_DNA"/>
</dbReference>
<protein>
    <submittedName>
        <fullName evidence="4">Lipopolysaccharide biosynthesis protein</fullName>
    </submittedName>
</protein>
<dbReference type="STRING" id="153496.A0U89_01890"/>
<dbReference type="GO" id="GO:0090313">
    <property type="term" value="P:regulation of protein targeting to membrane"/>
    <property type="evidence" value="ECO:0007669"/>
    <property type="project" value="TreeGrafter"/>
</dbReference>
<dbReference type="KEGG" id="kba:A0U89_01890"/>
<keyword evidence="2" id="KW-1133">Transmembrane helix</keyword>
<evidence type="ECO:0000313" key="5">
    <source>
        <dbReference type="Proteomes" id="UP000179145"/>
    </source>
</evidence>
<feature type="domain" description="AsmA" evidence="3">
    <location>
        <begin position="203"/>
        <end position="548"/>
    </location>
</feature>
<dbReference type="PANTHER" id="PTHR30441">
    <property type="entry name" value="DUF748 DOMAIN-CONTAINING PROTEIN"/>
    <property type="match status" value="1"/>
</dbReference>
<proteinExistence type="predicted"/>
<sequence>MTTQTNVAVSRRHPILRTLGIILAAFVFLIVLLIIFWRWDWFVPTINRRMTAALHRPATISHLHVRLGFVTTVTVDDLDIKQPEGFEKEKEDFASAKHITVSANVWRYITGHGIALPLIAVDTPRGDIVSRLDGQNNYSFSSGKDKSSSSSSGDLSSLPKIGEVRINDGDVRLALAKMKTDMRVLMHTTPPKGDDEGSIVIDLKGRYAQAPINGHIVGGSLLTLTNETRPYPIDGRLANGPTYVTLRGVVNDPLHFKGTNLDLHFAGPDMALLYALTAIPIPHTPAYNVIGKLNYTAARIRFDNFEGRMGSSDIGGNIAVDPRAKPINVDARLHSHRVDLADLGGFIGAKPGKDESKANTASNQILPDQKINVPKLNAVNAHLTYHGDHIENKKMPLDNIDTDIVIQDGAIDVKHLNFAVGNGTLAMAATLNPAKNEEFATKLRVDVSRLSIQRLMQSTGTFKGEGTLGGHITLTSTGNSVANLVANGDGGITLVVDHGGDVSALLPDLMGLKVGSAILSALGIPQRSDLQCFIADMPLRQGIIRTNSMLLQTSNTRTIGGGTINMRNDTLDYHVDTRSTGLNVLSFPGRVNISGPIKSPAIMPGAEIIGRAAATAALAVVFPPAVLLPTIQFGVGKGSVCEQALAEVNTRPASGIKPGATTGKGAPQVRAAPAPAATHHGKAKKGHVTNTSDAAKVHQAWERKLNKEH</sequence>
<dbReference type="Proteomes" id="UP000179145">
    <property type="component" value="Chromosome"/>
</dbReference>
<dbReference type="RefSeq" id="WP_227004251.1">
    <property type="nucleotide sequence ID" value="NZ_BJVW01000015.1"/>
</dbReference>
<dbReference type="Pfam" id="PF05170">
    <property type="entry name" value="AsmA"/>
    <property type="match status" value="1"/>
</dbReference>
<keyword evidence="5" id="KW-1185">Reference proteome</keyword>
<evidence type="ECO:0000259" key="3">
    <source>
        <dbReference type="Pfam" id="PF05170"/>
    </source>
</evidence>
<feature type="compositionally biased region" description="Low complexity" evidence="1">
    <location>
        <begin position="665"/>
        <end position="678"/>
    </location>
</feature>
<keyword evidence="2" id="KW-0472">Membrane</keyword>